<dbReference type="PROSITE" id="PS50878">
    <property type="entry name" value="RT_POL"/>
    <property type="match status" value="1"/>
</dbReference>
<dbReference type="InterPro" id="IPR000477">
    <property type="entry name" value="RT_dom"/>
</dbReference>
<organism evidence="4">
    <name type="scientific">Schistocephalus solidus</name>
    <name type="common">Tapeworm</name>
    <dbReference type="NCBI Taxonomy" id="70667"/>
    <lineage>
        <taxon>Eukaryota</taxon>
        <taxon>Metazoa</taxon>
        <taxon>Spiralia</taxon>
        <taxon>Lophotrochozoa</taxon>
        <taxon>Platyhelminthes</taxon>
        <taxon>Cestoda</taxon>
        <taxon>Eucestoda</taxon>
        <taxon>Diphyllobothriidea</taxon>
        <taxon>Diphyllobothriidae</taxon>
        <taxon>Schistocephalus</taxon>
    </lineage>
</organism>
<dbReference type="AlphaFoldDB" id="A0A183SXE9"/>
<evidence type="ECO:0000313" key="3">
    <source>
        <dbReference type="Proteomes" id="UP000275846"/>
    </source>
</evidence>
<accession>A0A183SXE9</accession>
<dbReference type="CDD" id="cd01650">
    <property type="entry name" value="RT_nLTR_like"/>
    <property type="match status" value="1"/>
</dbReference>
<reference evidence="4" key="1">
    <citation type="submission" date="2016-06" db="UniProtKB">
        <authorList>
            <consortium name="WormBaseParasite"/>
        </authorList>
    </citation>
    <scope>IDENTIFICATION</scope>
</reference>
<dbReference type="Pfam" id="PF00078">
    <property type="entry name" value="RVT_1"/>
    <property type="match status" value="1"/>
</dbReference>
<dbReference type="Proteomes" id="UP000275846">
    <property type="component" value="Unassembled WGS sequence"/>
</dbReference>
<dbReference type="WBParaSite" id="SSLN_0000923801-mRNA-1">
    <property type="protein sequence ID" value="SSLN_0000923801-mRNA-1"/>
    <property type="gene ID" value="SSLN_0000923801"/>
</dbReference>
<dbReference type="PANTHER" id="PTHR47027">
    <property type="entry name" value="REVERSE TRANSCRIPTASE DOMAIN-CONTAINING PROTEIN"/>
    <property type="match status" value="1"/>
</dbReference>
<gene>
    <name evidence="2" type="ORF">SSLN_LOCUS8897</name>
</gene>
<evidence type="ECO:0000259" key="1">
    <source>
        <dbReference type="PROSITE" id="PS50878"/>
    </source>
</evidence>
<evidence type="ECO:0000313" key="4">
    <source>
        <dbReference type="WBParaSite" id="SSLN_0000923801-mRNA-1"/>
    </source>
</evidence>
<dbReference type="OrthoDB" id="9802488at2759"/>
<proteinExistence type="predicted"/>
<dbReference type="PANTHER" id="PTHR47027:SF26">
    <property type="entry name" value="REVERSE TRANSCRIPTASE DOMAIN-CONTAINING PROTEIN"/>
    <property type="match status" value="1"/>
</dbReference>
<protein>
    <submittedName>
        <fullName evidence="4">Reverse transcriptase domain-containing protein</fullName>
    </submittedName>
</protein>
<keyword evidence="3" id="KW-1185">Reference proteome</keyword>
<reference evidence="2 3" key="2">
    <citation type="submission" date="2018-11" db="EMBL/GenBank/DDBJ databases">
        <authorList>
            <consortium name="Pathogen Informatics"/>
        </authorList>
    </citation>
    <scope>NUCLEOTIDE SEQUENCE [LARGE SCALE GENOMIC DNA]</scope>
    <source>
        <strain evidence="2 3">NST_G2</strain>
    </source>
</reference>
<sequence length="510" mass="58448">MEVLERTGLLSFYAQLKQLKLRWRGYLVRMDDEWLSKRVIYGDFVMGSRRQGGQVRHYKDTLKTSLKQLHINPATWEDLARNRSDWRSTIKTGAAIYESNRIATAKTKRVAQKSSVPWTNTGNAQALPNYPRFKHTFRARIGLKLEGLHASDDNATVENRRYQLRNVIQATTLEVLARARLQYKDWFDDNEADISNLLADKNGLHKAYMELRTDATKAARLELHRCSSLTAKHLPRVDMSNDLDLPPYLPENIQAVLQISSRKAPGSDAMPPEVYNHGGPRLMVELTSLFQEMWHQGQVPQDFKFATIVHLYKQKGNRQLYDNHRGISFLKIARKTFARILLSCLNGHLEQGLLPESQCGFRLHRAKTELIFAAHQLQDECQEMRTYLYTTFVDLTKAFDTVNRDGLWNVMQKFGSCVTENGTVSEAFTVTNGVKQGCVLALTLFSLMFSATLMDAYHDEHPRIRITYRTDSHLDNSQRMQTPTCVSTATVHDLLFAEDCALNTVTEEDI</sequence>
<evidence type="ECO:0000313" key="2">
    <source>
        <dbReference type="EMBL" id="VDL95282.1"/>
    </source>
</evidence>
<dbReference type="STRING" id="70667.A0A183SXE9"/>
<feature type="domain" description="Reverse transcriptase" evidence="1">
    <location>
        <begin position="292"/>
        <end position="510"/>
    </location>
</feature>
<dbReference type="EMBL" id="UYSU01034912">
    <property type="protein sequence ID" value="VDL95282.1"/>
    <property type="molecule type" value="Genomic_DNA"/>
</dbReference>
<name>A0A183SXE9_SCHSO</name>